<keyword evidence="2" id="KW-0963">Cytoplasm</keyword>
<keyword evidence="3" id="KW-0648">Protein biosynthesis</keyword>
<dbReference type="OrthoDB" id="407355at2759"/>
<keyword evidence="9" id="KW-1185">Reference proteome</keyword>
<dbReference type="InterPro" id="IPR002661">
    <property type="entry name" value="Ribosome_recyc_fac"/>
</dbReference>
<accession>A0A9W7CQE9</accession>
<dbReference type="Gene3D" id="1.10.132.20">
    <property type="entry name" value="Ribosome-recycling factor"/>
    <property type="match status" value="1"/>
</dbReference>
<dbReference type="InterPro" id="IPR023584">
    <property type="entry name" value="Ribosome_recyc_fac_dom"/>
</dbReference>
<dbReference type="AlphaFoldDB" id="A0A9W7CQE9"/>
<feature type="region of interest" description="Disordered" evidence="5">
    <location>
        <begin position="54"/>
        <end position="81"/>
    </location>
</feature>
<proteinExistence type="inferred from homology"/>
<feature type="transmembrane region" description="Helical" evidence="6">
    <location>
        <begin position="187"/>
        <end position="205"/>
    </location>
</feature>
<dbReference type="PANTHER" id="PTHR20982">
    <property type="entry name" value="RIBOSOME RECYCLING FACTOR"/>
    <property type="match status" value="1"/>
</dbReference>
<dbReference type="InterPro" id="IPR036191">
    <property type="entry name" value="RRF_sf"/>
</dbReference>
<evidence type="ECO:0000256" key="2">
    <source>
        <dbReference type="ARBA" id="ARBA00022490"/>
    </source>
</evidence>
<dbReference type="Pfam" id="PF01765">
    <property type="entry name" value="RRF"/>
    <property type="match status" value="2"/>
</dbReference>
<feature type="compositionally biased region" description="Acidic residues" evidence="5">
    <location>
        <begin position="66"/>
        <end position="81"/>
    </location>
</feature>
<name>A0A9W7CQE9_9STRA</name>
<dbReference type="FunFam" id="1.10.132.20:FF:000001">
    <property type="entry name" value="Ribosome-recycling factor"/>
    <property type="match status" value="1"/>
</dbReference>
<feature type="domain" description="Ribosome recycling factor" evidence="7">
    <location>
        <begin position="206"/>
        <end position="283"/>
    </location>
</feature>
<dbReference type="Proteomes" id="UP001165121">
    <property type="component" value="Unassembled WGS sequence"/>
</dbReference>
<evidence type="ECO:0000313" key="8">
    <source>
        <dbReference type="EMBL" id="GMF38732.1"/>
    </source>
</evidence>
<keyword evidence="6" id="KW-0472">Membrane</keyword>
<dbReference type="Gene3D" id="3.30.1360.40">
    <property type="match status" value="1"/>
</dbReference>
<dbReference type="EMBL" id="BSXT01001117">
    <property type="protein sequence ID" value="GMF38732.1"/>
    <property type="molecule type" value="Genomic_DNA"/>
</dbReference>
<evidence type="ECO:0000313" key="9">
    <source>
        <dbReference type="Proteomes" id="UP001165121"/>
    </source>
</evidence>
<feature type="domain" description="Ribosome recycling factor" evidence="7">
    <location>
        <begin position="102"/>
        <end position="163"/>
    </location>
</feature>
<feature type="coiled-coil region" evidence="4">
    <location>
        <begin position="207"/>
        <end position="237"/>
    </location>
</feature>
<dbReference type="GO" id="GO:0006412">
    <property type="term" value="P:translation"/>
    <property type="evidence" value="ECO:0007669"/>
    <property type="project" value="UniProtKB-KW"/>
</dbReference>
<comment type="similarity">
    <text evidence="1">Belongs to the RRF family.</text>
</comment>
<reference evidence="8" key="1">
    <citation type="submission" date="2023-04" db="EMBL/GenBank/DDBJ databases">
        <title>Phytophthora fragariaefolia NBRC 109709.</title>
        <authorList>
            <person name="Ichikawa N."/>
            <person name="Sato H."/>
            <person name="Tonouchi N."/>
        </authorList>
    </citation>
    <scope>NUCLEOTIDE SEQUENCE</scope>
    <source>
        <strain evidence="8">NBRC 109709</strain>
    </source>
</reference>
<dbReference type="SUPFAM" id="SSF55194">
    <property type="entry name" value="Ribosome recycling factor, RRF"/>
    <property type="match status" value="2"/>
</dbReference>
<gene>
    <name evidence="8" type="ORF">Pfra01_001125700</name>
</gene>
<evidence type="ECO:0000256" key="4">
    <source>
        <dbReference type="SAM" id="Coils"/>
    </source>
</evidence>
<protein>
    <submittedName>
        <fullName evidence="8">Unnamed protein product</fullName>
    </submittedName>
</protein>
<keyword evidence="6" id="KW-0812">Transmembrane</keyword>
<evidence type="ECO:0000256" key="3">
    <source>
        <dbReference type="ARBA" id="ARBA00022917"/>
    </source>
</evidence>
<dbReference type="PANTHER" id="PTHR20982:SF3">
    <property type="entry name" value="MITOCHONDRIAL RIBOSOME RECYCLING FACTOR PSEUDO 1"/>
    <property type="match status" value="1"/>
</dbReference>
<dbReference type="GO" id="GO:0043023">
    <property type="term" value="F:ribosomal large subunit binding"/>
    <property type="evidence" value="ECO:0007669"/>
    <property type="project" value="TreeGrafter"/>
</dbReference>
<keyword evidence="4" id="KW-0175">Coiled coil</keyword>
<evidence type="ECO:0000256" key="5">
    <source>
        <dbReference type="SAM" id="MobiDB-lite"/>
    </source>
</evidence>
<organism evidence="8 9">
    <name type="scientific">Phytophthora fragariaefolia</name>
    <dbReference type="NCBI Taxonomy" id="1490495"/>
    <lineage>
        <taxon>Eukaryota</taxon>
        <taxon>Sar</taxon>
        <taxon>Stramenopiles</taxon>
        <taxon>Oomycota</taxon>
        <taxon>Peronosporomycetes</taxon>
        <taxon>Peronosporales</taxon>
        <taxon>Peronosporaceae</taxon>
        <taxon>Phytophthora</taxon>
    </lineage>
</organism>
<keyword evidence="6" id="KW-1133">Transmembrane helix</keyword>
<dbReference type="GO" id="GO:0005739">
    <property type="term" value="C:mitochondrion"/>
    <property type="evidence" value="ECO:0007669"/>
    <property type="project" value="TreeGrafter"/>
</dbReference>
<evidence type="ECO:0000256" key="1">
    <source>
        <dbReference type="ARBA" id="ARBA00005912"/>
    </source>
</evidence>
<evidence type="ECO:0000256" key="6">
    <source>
        <dbReference type="SAM" id="Phobius"/>
    </source>
</evidence>
<evidence type="ECO:0000259" key="7">
    <source>
        <dbReference type="Pfam" id="PF01765"/>
    </source>
</evidence>
<sequence length="286" mass="31403">MALRCFGRRAARLVPAAASRALAPAAAAWATPSLGATAIQQQLQLQTRAFAKAKKSKGGKPKAAAAEEDDDDFGAGDEEDGGAAKALDKAKKNMNGAVVSFTRALSQMRPGRADAGIFDELHVQAYGQHVPLAQVAQVAVVGTHALSVSVYDPSEVKKAVEAMNPVYSVREDVSSLEISFPKYVRVWWRWIWLWLGTWVLTLCCLRRMSKETRAELLKATKKQAEQARQHVRRVRQDAMNHAKKLKDSISEDDVEQQKERIQTVTDDAIAEIGKLLAAKEKDLNTV</sequence>
<comment type="caution">
    <text evidence="8">The sequence shown here is derived from an EMBL/GenBank/DDBJ whole genome shotgun (WGS) entry which is preliminary data.</text>
</comment>